<dbReference type="EMBL" id="GL983058">
    <property type="protein sequence ID" value="EGR34673.1"/>
    <property type="molecule type" value="Genomic_DNA"/>
</dbReference>
<dbReference type="RefSeq" id="XP_004039977.1">
    <property type="nucleotide sequence ID" value="XM_004039929.1"/>
</dbReference>
<sequence length="97" mass="11048">MGIVSSTTLSSELKDKIMSVFKRIDKDGSKQSNFAKVNTDALFKAVDVDNSGTITEDEWLQIWITVKESGHSEQEIEEELENLLLGFSWVYFDKNNK</sequence>
<feature type="domain" description="EF-hand" evidence="2">
    <location>
        <begin position="34"/>
        <end position="69"/>
    </location>
</feature>
<gene>
    <name evidence="3" type="ORF">IMG5_004210</name>
</gene>
<dbReference type="PROSITE" id="PS50222">
    <property type="entry name" value="EF_HAND_2"/>
    <property type="match status" value="1"/>
</dbReference>
<dbReference type="OrthoDB" id="310790at2759"/>
<evidence type="ECO:0000313" key="3">
    <source>
        <dbReference type="EMBL" id="EGR34673.1"/>
    </source>
</evidence>
<dbReference type="InterPro" id="IPR011992">
    <property type="entry name" value="EF-hand-dom_pair"/>
</dbReference>
<dbReference type="InterPro" id="IPR002048">
    <property type="entry name" value="EF_hand_dom"/>
</dbReference>
<dbReference type="AlphaFoldDB" id="G0QJD3"/>
<proteinExistence type="predicted"/>
<dbReference type="InParanoid" id="G0QJD3"/>
<keyword evidence="1" id="KW-0106">Calcium</keyword>
<dbReference type="GO" id="GO:0005509">
    <property type="term" value="F:calcium ion binding"/>
    <property type="evidence" value="ECO:0007669"/>
    <property type="project" value="InterPro"/>
</dbReference>
<dbReference type="Pfam" id="PF00036">
    <property type="entry name" value="EF-hand_1"/>
    <property type="match status" value="1"/>
</dbReference>
<evidence type="ECO:0000256" key="1">
    <source>
        <dbReference type="ARBA" id="ARBA00022837"/>
    </source>
</evidence>
<dbReference type="GeneID" id="14910865"/>
<protein>
    <recommendedName>
        <fullName evidence="2">EF-hand domain-containing protein</fullName>
    </recommendedName>
</protein>
<dbReference type="SUPFAM" id="SSF47473">
    <property type="entry name" value="EF-hand"/>
    <property type="match status" value="1"/>
</dbReference>
<reference evidence="3 4" key="1">
    <citation type="submission" date="2011-07" db="EMBL/GenBank/DDBJ databases">
        <authorList>
            <person name="Coyne R."/>
            <person name="Brami D."/>
            <person name="Johnson J."/>
            <person name="Hostetler J."/>
            <person name="Hannick L."/>
            <person name="Clark T."/>
            <person name="Cassidy-Hanley D."/>
            <person name="Inman J."/>
        </authorList>
    </citation>
    <scope>NUCLEOTIDE SEQUENCE [LARGE SCALE GENOMIC DNA]</scope>
    <source>
        <strain evidence="3 4">G5</strain>
    </source>
</reference>
<dbReference type="InterPro" id="IPR018247">
    <property type="entry name" value="EF_Hand_1_Ca_BS"/>
</dbReference>
<dbReference type="Proteomes" id="UP000008983">
    <property type="component" value="Unassembled WGS sequence"/>
</dbReference>
<dbReference type="Gene3D" id="1.10.238.10">
    <property type="entry name" value="EF-hand"/>
    <property type="match status" value="1"/>
</dbReference>
<evidence type="ECO:0000259" key="2">
    <source>
        <dbReference type="PROSITE" id="PS50222"/>
    </source>
</evidence>
<keyword evidence="4" id="KW-1185">Reference proteome</keyword>
<accession>G0QJD3</accession>
<name>G0QJD3_ICHMU</name>
<evidence type="ECO:0000313" key="4">
    <source>
        <dbReference type="Proteomes" id="UP000008983"/>
    </source>
</evidence>
<dbReference type="PROSITE" id="PS00018">
    <property type="entry name" value="EF_HAND_1"/>
    <property type="match status" value="1"/>
</dbReference>
<organism evidence="3 4">
    <name type="scientific">Ichthyophthirius multifiliis</name>
    <name type="common">White spot disease agent</name>
    <name type="synonym">Ich</name>
    <dbReference type="NCBI Taxonomy" id="5932"/>
    <lineage>
        <taxon>Eukaryota</taxon>
        <taxon>Sar</taxon>
        <taxon>Alveolata</taxon>
        <taxon>Ciliophora</taxon>
        <taxon>Intramacronucleata</taxon>
        <taxon>Oligohymenophorea</taxon>
        <taxon>Hymenostomatida</taxon>
        <taxon>Ophryoglenina</taxon>
        <taxon>Ichthyophthirius</taxon>
    </lineage>
</organism>